<sequence length="607" mass="70356">MALEEDNVQYICVDKPRCGLCQFRFEDNELVVAVYDDNRMSGAFGFRRTDTRQDESVNIALHMCCQSRCYRSKRRVPCLHRECYSFQMIPISSNYLAATNYDFNPSIQLELQRQRRIEWAVAKRLKGTFLAQMPQELCRIVARYIIRELAAVALQERAKDTQPSVSTINLTRDVYATYTDIEGITYIQSLRNSPQDDCSSRRIYDAQQARVPQTIHVEYDHLGIRGIYFDAHNSEPRSFSARCGVWWTETARESGLSRITTKSDGVKLRRLVDATDSVTVPFPRVLGQGWPAPRLVCQLLDLDTCDTAKNSPTSLRMSSFEFNTPETSGYCVAIFGFNISKIYAHQWNTNASFYSDLVSDSSSTLWMYMPVDEEEHLTHIWAVRHSESGLVGLIFHTNQDRKALFGCYMVHPKFQLQFHLIYSTTRRPSRVYFNEWDPFEDEKRLKYIGIESDATGTNKAIKQRLETSTSMCPLPLTSTPPPYTQYNEPWYYTYCMLENVVEIACCVDRTISHRPIIGMLMYYGDGHRACIGQYRLDWVVDRFSVDPAMLLRIGLAKTRRNLPYVVRICLRKPAATVSGPISWMDVPWQGKLEWWFSQRQCRLYHCD</sequence>
<dbReference type="RefSeq" id="XP_047847409.1">
    <property type="nucleotide sequence ID" value="XM_047991397.1"/>
</dbReference>
<name>A0A9Q8VFS9_9HYPO</name>
<evidence type="ECO:0000313" key="1">
    <source>
        <dbReference type="EMBL" id="UNI23928.1"/>
    </source>
</evidence>
<gene>
    <name evidence="1" type="ORF">JDV02_009718</name>
</gene>
<dbReference type="OrthoDB" id="4921852at2759"/>
<dbReference type="AlphaFoldDB" id="A0A9Q8VFS9"/>
<dbReference type="KEGG" id="ptkz:JDV02_009718"/>
<dbReference type="GeneID" id="72071663"/>
<dbReference type="Proteomes" id="UP000829364">
    <property type="component" value="Chromosome 10"/>
</dbReference>
<reference evidence="1" key="1">
    <citation type="submission" date="2021-11" db="EMBL/GenBank/DDBJ databases">
        <title>Purpureocillium_takamizusanense_genome.</title>
        <authorList>
            <person name="Nguyen N.-H."/>
        </authorList>
    </citation>
    <scope>NUCLEOTIDE SEQUENCE</scope>
    <source>
        <strain evidence="1">PT3</strain>
    </source>
</reference>
<keyword evidence="2" id="KW-1185">Reference proteome</keyword>
<dbReference type="EMBL" id="CP086363">
    <property type="protein sequence ID" value="UNI23928.1"/>
    <property type="molecule type" value="Genomic_DNA"/>
</dbReference>
<organism evidence="1 2">
    <name type="scientific">Purpureocillium takamizusanense</name>
    <dbReference type="NCBI Taxonomy" id="2060973"/>
    <lineage>
        <taxon>Eukaryota</taxon>
        <taxon>Fungi</taxon>
        <taxon>Dikarya</taxon>
        <taxon>Ascomycota</taxon>
        <taxon>Pezizomycotina</taxon>
        <taxon>Sordariomycetes</taxon>
        <taxon>Hypocreomycetidae</taxon>
        <taxon>Hypocreales</taxon>
        <taxon>Ophiocordycipitaceae</taxon>
        <taxon>Purpureocillium</taxon>
    </lineage>
</organism>
<evidence type="ECO:0000313" key="2">
    <source>
        <dbReference type="Proteomes" id="UP000829364"/>
    </source>
</evidence>
<proteinExistence type="predicted"/>
<protein>
    <submittedName>
        <fullName evidence="1">Uncharacterized protein</fullName>
    </submittedName>
</protein>
<accession>A0A9Q8VFS9</accession>